<organism evidence="9 10">
    <name type="scientific">Parabacteroides johnsonii DSM 18315</name>
    <dbReference type="NCBI Taxonomy" id="537006"/>
    <lineage>
        <taxon>Bacteria</taxon>
        <taxon>Pseudomonadati</taxon>
        <taxon>Bacteroidota</taxon>
        <taxon>Bacteroidia</taxon>
        <taxon>Bacteroidales</taxon>
        <taxon>Tannerellaceae</taxon>
        <taxon>Parabacteroides</taxon>
    </lineage>
</organism>
<dbReference type="SUPFAM" id="SSF51338">
    <property type="entry name" value="Composite domain of metallo-dependent hydrolases"/>
    <property type="match status" value="1"/>
</dbReference>
<comment type="caution">
    <text evidence="9">The sequence shown here is derived from an EMBL/GenBank/DDBJ whole genome shotgun (WGS) entry which is preliminary data.</text>
</comment>
<dbReference type="RefSeq" id="WP_008152721.1">
    <property type="nucleotide sequence ID" value="NZ_DS996456.1"/>
</dbReference>
<keyword evidence="3" id="KW-0479">Metal-binding</keyword>
<evidence type="ECO:0000256" key="2">
    <source>
        <dbReference type="ARBA" id="ARBA00012864"/>
    </source>
</evidence>
<keyword evidence="5" id="KW-0369">Histidine metabolism</keyword>
<dbReference type="GO" id="GO:0046872">
    <property type="term" value="F:metal ion binding"/>
    <property type="evidence" value="ECO:0007669"/>
    <property type="project" value="UniProtKB-KW"/>
</dbReference>
<evidence type="ECO:0000256" key="6">
    <source>
        <dbReference type="ARBA" id="ARBA00022833"/>
    </source>
</evidence>
<dbReference type="InterPro" id="IPR006680">
    <property type="entry name" value="Amidohydro-rel"/>
</dbReference>
<dbReference type="PANTHER" id="PTHR42752:SF1">
    <property type="entry name" value="IMIDAZOLONEPROPIONASE-RELATED"/>
    <property type="match status" value="1"/>
</dbReference>
<evidence type="ECO:0000256" key="5">
    <source>
        <dbReference type="ARBA" id="ARBA00022808"/>
    </source>
</evidence>
<dbReference type="STRING" id="537006.PRABACTJOHN_04084"/>
<dbReference type="InterPro" id="IPR032466">
    <property type="entry name" value="Metal_Hydrolase"/>
</dbReference>
<dbReference type="HOGENOM" id="CLU_142452_0_0_10"/>
<name>B7BG89_9BACT</name>
<evidence type="ECO:0000259" key="8">
    <source>
        <dbReference type="Pfam" id="PF01979"/>
    </source>
</evidence>
<sequence length="122" mass="12945">TLLPLTAFSLGEPYAPGRRMIDAGCAVALASDLNPGSCFSCSIPLLFALACIQMKMTPEEALTALTINGAAALGREKVIGSIDVGKKADLILLKFPSYKFLPYHVGMNIVDTVIKDGVLYII</sequence>
<dbReference type="GO" id="GO:0050480">
    <property type="term" value="F:imidazolonepropionase activity"/>
    <property type="evidence" value="ECO:0007669"/>
    <property type="project" value="UniProtKB-EC"/>
</dbReference>
<dbReference type="Proteomes" id="UP000005510">
    <property type="component" value="Unassembled WGS sequence"/>
</dbReference>
<feature type="non-terminal residue" evidence="9">
    <location>
        <position position="1"/>
    </location>
</feature>
<dbReference type="GO" id="GO:0019556">
    <property type="term" value="P:L-histidine catabolic process to glutamate and formamide"/>
    <property type="evidence" value="ECO:0007669"/>
    <property type="project" value="InterPro"/>
</dbReference>
<evidence type="ECO:0000256" key="4">
    <source>
        <dbReference type="ARBA" id="ARBA00022801"/>
    </source>
</evidence>
<dbReference type="EC" id="3.5.2.7" evidence="2"/>
<dbReference type="Pfam" id="PF01979">
    <property type="entry name" value="Amidohydro_1"/>
    <property type="match status" value="1"/>
</dbReference>
<protein>
    <recommendedName>
        <fullName evidence="2">imidazolonepropionase</fullName>
        <ecNumber evidence="2">3.5.2.7</ecNumber>
    </recommendedName>
</protein>
<dbReference type="InterPro" id="IPR011059">
    <property type="entry name" value="Metal-dep_hydrolase_composite"/>
</dbReference>
<dbReference type="GO" id="GO:0005737">
    <property type="term" value="C:cytoplasm"/>
    <property type="evidence" value="ECO:0007669"/>
    <property type="project" value="InterPro"/>
</dbReference>
<dbReference type="InterPro" id="IPR005920">
    <property type="entry name" value="HutI"/>
</dbReference>
<feature type="domain" description="Amidohydrolase-related" evidence="8">
    <location>
        <begin position="15"/>
        <end position="118"/>
    </location>
</feature>
<keyword evidence="7" id="KW-0408">Iron</keyword>
<evidence type="ECO:0000256" key="3">
    <source>
        <dbReference type="ARBA" id="ARBA00022723"/>
    </source>
</evidence>
<evidence type="ECO:0000313" key="9">
    <source>
        <dbReference type="EMBL" id="EEC94559.1"/>
    </source>
</evidence>
<dbReference type="EMBL" id="ABYH01000404">
    <property type="protein sequence ID" value="EEC94559.1"/>
    <property type="molecule type" value="Genomic_DNA"/>
</dbReference>
<evidence type="ECO:0000313" key="10">
    <source>
        <dbReference type="Proteomes" id="UP000005510"/>
    </source>
</evidence>
<dbReference type="Gene3D" id="3.20.20.140">
    <property type="entry name" value="Metal-dependent hydrolases"/>
    <property type="match status" value="1"/>
</dbReference>
<reference evidence="9 10" key="1">
    <citation type="submission" date="2008-10" db="EMBL/GenBank/DDBJ databases">
        <title>Draft genome sequence of Parabacteroides johnsonii (DSM 18315).</title>
        <authorList>
            <person name="Sudarsanam P."/>
            <person name="Ley R."/>
            <person name="Guruge J."/>
            <person name="Turnbaugh P.J."/>
            <person name="Mahowald M."/>
            <person name="Liep D."/>
            <person name="Gordon J."/>
        </authorList>
    </citation>
    <scope>NUCLEOTIDE SEQUENCE [LARGE SCALE GENOMIC DNA]</scope>
    <source>
        <strain evidence="9 10">DSM 18315</strain>
    </source>
</reference>
<dbReference type="PANTHER" id="PTHR42752">
    <property type="entry name" value="IMIDAZOLONEPROPIONASE"/>
    <property type="match status" value="1"/>
</dbReference>
<keyword evidence="4" id="KW-0378">Hydrolase</keyword>
<gene>
    <name evidence="9" type="ORF">PRABACTJOHN_04084</name>
</gene>
<dbReference type="AlphaFoldDB" id="B7BG89"/>
<evidence type="ECO:0000256" key="1">
    <source>
        <dbReference type="ARBA" id="ARBA00005023"/>
    </source>
</evidence>
<accession>B7BG89</accession>
<keyword evidence="6" id="KW-0862">Zinc</keyword>
<reference evidence="9 10" key="2">
    <citation type="submission" date="2008-10" db="EMBL/GenBank/DDBJ databases">
        <authorList>
            <person name="Fulton L."/>
            <person name="Clifton S."/>
            <person name="Fulton B."/>
            <person name="Xu J."/>
            <person name="Minx P."/>
            <person name="Pepin K.H."/>
            <person name="Johnson M."/>
            <person name="Bhonagiri V."/>
            <person name="Nash W.E."/>
            <person name="Mardis E.R."/>
            <person name="Wilson R.K."/>
        </authorList>
    </citation>
    <scope>NUCLEOTIDE SEQUENCE [LARGE SCALE GENOMIC DNA]</scope>
    <source>
        <strain evidence="9 10">DSM 18315</strain>
    </source>
</reference>
<proteinExistence type="predicted"/>
<evidence type="ECO:0000256" key="7">
    <source>
        <dbReference type="ARBA" id="ARBA00023004"/>
    </source>
</evidence>
<comment type="pathway">
    <text evidence="1">Amino-acid degradation.</text>
</comment>
<dbReference type="SUPFAM" id="SSF51556">
    <property type="entry name" value="Metallo-dependent hydrolases"/>
    <property type="match status" value="1"/>
</dbReference>